<feature type="transmembrane region" description="Helical" evidence="1">
    <location>
        <begin position="20"/>
        <end position="44"/>
    </location>
</feature>
<organism evidence="2">
    <name type="scientific">Phlegmariurus squarrosus</name>
    <name type="common">Rock tassel fern</name>
    <name type="synonym">Lycopodium squarrosum</name>
    <dbReference type="NCBI Taxonomy" id="73615"/>
    <lineage>
        <taxon>Eukaryota</taxon>
        <taxon>Viridiplantae</taxon>
        <taxon>Streptophyta</taxon>
        <taxon>Embryophyta</taxon>
        <taxon>Tracheophyta</taxon>
        <taxon>Lycopodiopsida</taxon>
        <taxon>Lycopodiales</taxon>
        <taxon>Lycopodiaceae</taxon>
        <taxon>Huperzioideae</taxon>
        <taxon>Phlegmariurus</taxon>
    </lineage>
</organism>
<keyword evidence="1" id="KW-0472">Membrane</keyword>
<name>H9M833_PHLSQ</name>
<keyword evidence="1" id="KW-0812">Transmembrane</keyword>
<gene>
    <name evidence="2" type="primary">ORF143</name>
    <name evidence="2" type="ORF">HusqMp25</name>
</gene>
<dbReference type="EMBL" id="JQ002659">
    <property type="protein sequence ID" value="AEV55740.1"/>
    <property type="molecule type" value="Genomic_DNA"/>
</dbReference>
<accession>H9M833</accession>
<keyword evidence="1" id="KW-1133">Transmembrane helix</keyword>
<dbReference type="AlphaFoldDB" id="H9M833"/>
<keyword evidence="2" id="KW-0496">Mitochondrion</keyword>
<evidence type="ECO:0000256" key="1">
    <source>
        <dbReference type="SAM" id="Phobius"/>
    </source>
</evidence>
<geneLocation type="mitochondrion" evidence="2"/>
<sequence>MILTFESNSFYPSPLNRIKYQYCSCTECTHFFSTYIFGVLLWLWNRFFISDSFDYSSYQAQEQCAPPCATHSGQCSETIDHEVSTLTFSNNFFFRVVSIILWGRFFLSSNYNCKRNRTGKRQPTRWSRNCAHTWQEWIQTAES</sequence>
<proteinExistence type="predicted"/>
<dbReference type="GeneID" id="12354465"/>
<dbReference type="RefSeq" id="YP_006234268.1">
    <property type="nucleotide sequence ID" value="NC_017755.1"/>
</dbReference>
<feature type="transmembrane region" description="Helical" evidence="1">
    <location>
        <begin position="92"/>
        <end position="111"/>
    </location>
</feature>
<evidence type="ECO:0000313" key="2">
    <source>
        <dbReference type="EMBL" id="AEV55740.1"/>
    </source>
</evidence>
<reference evidence="2" key="1">
    <citation type="journal article" date="2012" name="PLoS ONE">
        <title>The Mitochondrial Genome of the Lycophyte Huperzia squarrosa: The Most Archaic Form in Vascular Plants.</title>
        <authorList>
            <person name="Liu Y."/>
            <person name="Wang B."/>
            <person name="Cui P."/>
            <person name="Li L."/>
            <person name="Xue J.Y."/>
            <person name="Yu J."/>
            <person name="Qiu Y.L."/>
        </authorList>
    </citation>
    <scope>NUCLEOTIDE SEQUENCE</scope>
</reference>
<protein>
    <submittedName>
        <fullName evidence="2">Uncharacterized protein</fullName>
    </submittedName>
</protein>